<dbReference type="Gene3D" id="3.30.70.260">
    <property type="match status" value="1"/>
</dbReference>
<dbReference type="Proteomes" id="UP000051084">
    <property type="component" value="Unassembled WGS sequence"/>
</dbReference>
<dbReference type="SUPFAM" id="SSF55021">
    <property type="entry name" value="ACT-like"/>
    <property type="match status" value="1"/>
</dbReference>
<evidence type="ECO:0000313" key="3">
    <source>
        <dbReference type="EMBL" id="KRL95116.1"/>
    </source>
</evidence>
<name>A0A0R1UPP4_9LACO</name>
<dbReference type="InterPro" id="IPR002912">
    <property type="entry name" value="ACT_dom"/>
</dbReference>
<dbReference type="HAMAP" id="MF_01054">
    <property type="entry name" value="UPF0237"/>
    <property type="match status" value="1"/>
</dbReference>
<dbReference type="Pfam" id="PF13740">
    <property type="entry name" value="ACT_6"/>
    <property type="match status" value="1"/>
</dbReference>
<dbReference type="InterPro" id="IPR050990">
    <property type="entry name" value="UPF0237/GcvR_regulator"/>
</dbReference>
<dbReference type="PANTHER" id="PTHR34875:SF6">
    <property type="entry name" value="UPF0237 PROTEIN MJ1558"/>
    <property type="match status" value="1"/>
</dbReference>
<dbReference type="PATRIC" id="fig|1423742.4.peg.1207"/>
<evidence type="ECO:0000313" key="4">
    <source>
        <dbReference type="Proteomes" id="UP000051084"/>
    </source>
</evidence>
<protein>
    <recommendedName>
        <fullName evidence="1">UPF0237 protein FC21_GL001164</fullName>
    </recommendedName>
</protein>
<dbReference type="OrthoDB" id="9803078at2"/>
<dbReference type="PROSITE" id="PS51671">
    <property type="entry name" value="ACT"/>
    <property type="match status" value="1"/>
</dbReference>
<sequence length="93" mass="10116">MKAILTTVGQDKAGIVAGVSTYLSHHDINILDISQTIMNEFFTMMMVVDVPDNLDFNATTADLTNLGSQLGVEIQLRNEKVYTAMHELAGGTN</sequence>
<dbReference type="STRING" id="417373.GCA_001570685_00083"/>
<gene>
    <name evidence="3" type="ORF">FC21_GL001164</name>
</gene>
<dbReference type="NCBIfam" id="NF001220">
    <property type="entry name" value="PRK00194.1"/>
    <property type="match status" value="1"/>
</dbReference>
<dbReference type="InterPro" id="IPR045865">
    <property type="entry name" value="ACT-like_dom_sf"/>
</dbReference>
<dbReference type="AlphaFoldDB" id="A0A0R1UPP4"/>
<comment type="caution">
    <text evidence="3">The sequence shown here is derived from an EMBL/GenBank/DDBJ whole genome shotgun (WGS) entry which is preliminary data.</text>
</comment>
<accession>A0A0R1UPP4</accession>
<dbReference type="CDD" id="cd04872">
    <property type="entry name" value="ACT_1ZPV"/>
    <property type="match status" value="1"/>
</dbReference>
<organism evidence="3 4">
    <name type="scientific">Limosilactobacillus equigenerosi DSM 18793 = JCM 14505</name>
    <dbReference type="NCBI Taxonomy" id="1423742"/>
    <lineage>
        <taxon>Bacteria</taxon>
        <taxon>Bacillati</taxon>
        <taxon>Bacillota</taxon>
        <taxon>Bacilli</taxon>
        <taxon>Lactobacillales</taxon>
        <taxon>Lactobacillaceae</taxon>
        <taxon>Limosilactobacillus</taxon>
    </lineage>
</organism>
<proteinExistence type="inferred from homology"/>
<feature type="domain" description="ACT" evidence="2">
    <location>
        <begin position="4"/>
        <end position="77"/>
    </location>
</feature>
<keyword evidence="4" id="KW-1185">Reference proteome</keyword>
<dbReference type="PANTHER" id="PTHR34875">
    <property type="entry name" value="UPF0237 PROTEIN MJ1558"/>
    <property type="match status" value="1"/>
</dbReference>
<evidence type="ECO:0000259" key="2">
    <source>
        <dbReference type="PROSITE" id="PS51671"/>
    </source>
</evidence>
<reference evidence="3 4" key="1">
    <citation type="journal article" date="2015" name="Genome Announc.">
        <title>Expanding the biotechnology potential of lactobacilli through comparative genomics of 213 strains and associated genera.</title>
        <authorList>
            <person name="Sun Z."/>
            <person name="Harris H.M."/>
            <person name="McCann A."/>
            <person name="Guo C."/>
            <person name="Argimon S."/>
            <person name="Zhang W."/>
            <person name="Yang X."/>
            <person name="Jeffery I.B."/>
            <person name="Cooney J.C."/>
            <person name="Kagawa T.F."/>
            <person name="Liu W."/>
            <person name="Song Y."/>
            <person name="Salvetti E."/>
            <person name="Wrobel A."/>
            <person name="Rasinkangas P."/>
            <person name="Parkhill J."/>
            <person name="Rea M.C."/>
            <person name="O'Sullivan O."/>
            <person name="Ritari J."/>
            <person name="Douillard F.P."/>
            <person name="Paul Ross R."/>
            <person name="Yang R."/>
            <person name="Briner A.E."/>
            <person name="Felis G.E."/>
            <person name="de Vos W.M."/>
            <person name="Barrangou R."/>
            <person name="Klaenhammer T.R."/>
            <person name="Caufield P.W."/>
            <person name="Cui Y."/>
            <person name="Zhang H."/>
            <person name="O'Toole P.W."/>
        </authorList>
    </citation>
    <scope>NUCLEOTIDE SEQUENCE [LARGE SCALE GENOMIC DNA]</scope>
    <source>
        <strain evidence="3 4">DSM 18793</strain>
    </source>
</reference>
<dbReference type="RefSeq" id="WP_054652311.1">
    <property type="nucleotide sequence ID" value="NZ_AZGC01000026.1"/>
</dbReference>
<comment type="similarity">
    <text evidence="1">Belongs to the UPF0237 family.</text>
</comment>
<dbReference type="EMBL" id="AZGC01000026">
    <property type="protein sequence ID" value="KRL95116.1"/>
    <property type="molecule type" value="Genomic_DNA"/>
</dbReference>
<evidence type="ECO:0000256" key="1">
    <source>
        <dbReference type="HAMAP-Rule" id="MF_01054"/>
    </source>
</evidence>
<dbReference type="InterPro" id="IPR022986">
    <property type="entry name" value="UPF0237_ACT"/>
</dbReference>